<keyword evidence="7" id="KW-0067">ATP-binding</keyword>
<dbReference type="Gene3D" id="3.30.450.40">
    <property type="match status" value="1"/>
</dbReference>
<evidence type="ECO:0000256" key="2">
    <source>
        <dbReference type="ARBA" id="ARBA00012438"/>
    </source>
</evidence>
<evidence type="ECO:0000259" key="9">
    <source>
        <dbReference type="SMART" id="SM00911"/>
    </source>
</evidence>
<evidence type="ECO:0000259" key="8">
    <source>
        <dbReference type="SMART" id="SM00065"/>
    </source>
</evidence>
<dbReference type="InterPro" id="IPR011102">
    <property type="entry name" value="Sig_transdc_His_kinase_HWE"/>
</dbReference>
<dbReference type="SUPFAM" id="SSF55874">
    <property type="entry name" value="ATPase domain of HSP90 chaperone/DNA topoisomerase II/histidine kinase"/>
    <property type="match status" value="1"/>
</dbReference>
<dbReference type="Gene3D" id="3.30.565.10">
    <property type="entry name" value="Histidine kinase-like ATPase, C-terminal domain"/>
    <property type="match status" value="1"/>
</dbReference>
<keyword evidence="4" id="KW-0808">Transferase</keyword>
<feature type="domain" description="Signal transduction histidine kinase HWE region" evidence="9">
    <location>
        <begin position="182"/>
        <end position="261"/>
    </location>
</feature>
<organism evidence="10 11">
    <name type="scientific">Neorhizobium alkalisoli</name>
    <dbReference type="NCBI Taxonomy" id="528178"/>
    <lineage>
        <taxon>Bacteria</taxon>
        <taxon>Pseudomonadati</taxon>
        <taxon>Pseudomonadota</taxon>
        <taxon>Alphaproteobacteria</taxon>
        <taxon>Hyphomicrobiales</taxon>
        <taxon>Rhizobiaceae</taxon>
        <taxon>Rhizobium/Agrobacterium group</taxon>
        <taxon>Neorhizobium</taxon>
    </lineage>
</organism>
<dbReference type="GO" id="GO:0005524">
    <property type="term" value="F:ATP binding"/>
    <property type="evidence" value="ECO:0007669"/>
    <property type="project" value="UniProtKB-KW"/>
</dbReference>
<dbReference type="Pfam" id="PF13185">
    <property type="entry name" value="GAF_2"/>
    <property type="match status" value="1"/>
</dbReference>
<protein>
    <recommendedName>
        <fullName evidence="2">histidine kinase</fullName>
        <ecNumber evidence="2">2.7.13.3</ecNumber>
    </recommendedName>
</protein>
<evidence type="ECO:0000256" key="1">
    <source>
        <dbReference type="ARBA" id="ARBA00000085"/>
    </source>
</evidence>
<sequence>MADSGSVPAATPLSVLTHAIARLAGARGAEDVVEILRTTARRMMGCQGIAVIRKDADLCHYIEEDAIGALWKGQKFPASACVSGWAMAERRTIVIPDIDDEPRVPHELYHSTFVRAIVMAPIGGDKPIGAIGAYWAMPYAPSRSEVEMLEALASAAATAIENVRLIAALSTALDTAELARDELRHRVKNAYMGAESLVRMSLGRQASEEVTGRIQALSRAQAFLDDRLSKTSGVDLRDLVALQISPYRLAGSERFLLDGPALTIDGELALPLGLAINELATNALKHGALSAEGGTVAISWSRMAGRIAVLWQERGGPPVVIGRRAGEGSGLLSRLVERQMRGRLEHRLAPEGVVCTIRFAVAHEAATADVLSVAAQ</sequence>
<accession>A0A561QVK8</accession>
<evidence type="ECO:0000256" key="4">
    <source>
        <dbReference type="ARBA" id="ARBA00022679"/>
    </source>
</evidence>
<dbReference type="Pfam" id="PF07536">
    <property type="entry name" value="HWE_HK"/>
    <property type="match status" value="1"/>
</dbReference>
<dbReference type="SUPFAM" id="SSF55781">
    <property type="entry name" value="GAF domain-like"/>
    <property type="match status" value="1"/>
</dbReference>
<dbReference type="SMART" id="SM00911">
    <property type="entry name" value="HWE_HK"/>
    <property type="match status" value="1"/>
</dbReference>
<keyword evidence="3" id="KW-0597">Phosphoprotein</keyword>
<dbReference type="EMBL" id="VIWP01000003">
    <property type="protein sequence ID" value="TWF54392.1"/>
    <property type="molecule type" value="Genomic_DNA"/>
</dbReference>
<dbReference type="InterPro" id="IPR029016">
    <property type="entry name" value="GAF-like_dom_sf"/>
</dbReference>
<dbReference type="InterPro" id="IPR003018">
    <property type="entry name" value="GAF"/>
</dbReference>
<feature type="domain" description="GAF" evidence="8">
    <location>
        <begin position="28"/>
        <end position="170"/>
    </location>
</feature>
<dbReference type="PANTHER" id="PTHR41523">
    <property type="entry name" value="TWO-COMPONENT SYSTEM SENSOR PROTEIN"/>
    <property type="match status" value="1"/>
</dbReference>
<dbReference type="Proteomes" id="UP000320653">
    <property type="component" value="Unassembled WGS sequence"/>
</dbReference>
<comment type="caution">
    <text evidence="10">The sequence shown here is derived from an EMBL/GenBank/DDBJ whole genome shotgun (WGS) entry which is preliminary data.</text>
</comment>
<keyword evidence="6 10" id="KW-0418">Kinase</keyword>
<dbReference type="RefSeq" id="WP_145636570.1">
    <property type="nucleotide sequence ID" value="NZ_VIWP01000003.1"/>
</dbReference>
<proteinExistence type="predicted"/>
<reference evidence="10 11" key="1">
    <citation type="submission" date="2019-06" db="EMBL/GenBank/DDBJ databases">
        <title>Sorghum-associated microbial communities from plants grown in Nebraska, USA.</title>
        <authorList>
            <person name="Schachtman D."/>
        </authorList>
    </citation>
    <scope>NUCLEOTIDE SEQUENCE [LARGE SCALE GENOMIC DNA]</scope>
    <source>
        <strain evidence="10 11">1225</strain>
    </source>
</reference>
<dbReference type="SMART" id="SM00065">
    <property type="entry name" value="GAF"/>
    <property type="match status" value="1"/>
</dbReference>
<keyword evidence="5" id="KW-0547">Nucleotide-binding</keyword>
<dbReference type="EC" id="2.7.13.3" evidence="2"/>
<dbReference type="AlphaFoldDB" id="A0A561QVK8"/>
<dbReference type="InterPro" id="IPR036890">
    <property type="entry name" value="HATPase_C_sf"/>
</dbReference>
<keyword evidence="11" id="KW-1185">Reference proteome</keyword>
<evidence type="ECO:0000256" key="6">
    <source>
        <dbReference type="ARBA" id="ARBA00022777"/>
    </source>
</evidence>
<evidence type="ECO:0000256" key="5">
    <source>
        <dbReference type="ARBA" id="ARBA00022741"/>
    </source>
</evidence>
<evidence type="ECO:0000313" key="11">
    <source>
        <dbReference type="Proteomes" id="UP000320653"/>
    </source>
</evidence>
<evidence type="ECO:0000256" key="3">
    <source>
        <dbReference type="ARBA" id="ARBA00022553"/>
    </source>
</evidence>
<evidence type="ECO:0000256" key="7">
    <source>
        <dbReference type="ARBA" id="ARBA00022840"/>
    </source>
</evidence>
<comment type="catalytic activity">
    <reaction evidence="1">
        <text>ATP + protein L-histidine = ADP + protein N-phospho-L-histidine.</text>
        <dbReference type="EC" id="2.7.13.3"/>
    </reaction>
</comment>
<gene>
    <name evidence="10" type="ORF">FHW37_103258</name>
</gene>
<dbReference type="GO" id="GO:0004673">
    <property type="term" value="F:protein histidine kinase activity"/>
    <property type="evidence" value="ECO:0007669"/>
    <property type="project" value="UniProtKB-EC"/>
</dbReference>
<dbReference type="PANTHER" id="PTHR41523:SF8">
    <property type="entry name" value="ETHYLENE RESPONSE SENSOR PROTEIN"/>
    <property type="match status" value="1"/>
</dbReference>
<name>A0A561QVK8_9HYPH</name>
<evidence type="ECO:0000313" key="10">
    <source>
        <dbReference type="EMBL" id="TWF54392.1"/>
    </source>
</evidence>
<dbReference type="OrthoDB" id="9767435at2"/>